<dbReference type="EMBL" id="BGPR01017746">
    <property type="protein sequence ID" value="GBN77177.1"/>
    <property type="molecule type" value="Genomic_DNA"/>
</dbReference>
<evidence type="ECO:0000313" key="2">
    <source>
        <dbReference type="Proteomes" id="UP000499080"/>
    </source>
</evidence>
<comment type="caution">
    <text evidence="1">The sequence shown here is derived from an EMBL/GenBank/DDBJ whole genome shotgun (WGS) entry which is preliminary data.</text>
</comment>
<dbReference type="Proteomes" id="UP000499080">
    <property type="component" value="Unassembled WGS sequence"/>
</dbReference>
<proteinExistence type="predicted"/>
<sequence length="21" mass="2377">VVRLTGQLCSSFKERKNLQLG</sequence>
<protein>
    <submittedName>
        <fullName evidence="1">Zinc finger protein 572</fullName>
    </submittedName>
</protein>
<feature type="non-terminal residue" evidence="1">
    <location>
        <position position="1"/>
    </location>
</feature>
<accession>A0A4Y2RMZ0</accession>
<evidence type="ECO:0000313" key="1">
    <source>
        <dbReference type="EMBL" id="GBN77177.1"/>
    </source>
</evidence>
<feature type="non-terminal residue" evidence="1">
    <location>
        <position position="21"/>
    </location>
</feature>
<name>A0A4Y2RMZ0_ARAVE</name>
<gene>
    <name evidence="1" type="primary">ZNF572_0</name>
    <name evidence="1" type="ORF">AVEN_167033_1</name>
</gene>
<dbReference type="AlphaFoldDB" id="A0A4Y2RMZ0"/>
<reference evidence="1 2" key="1">
    <citation type="journal article" date="2019" name="Sci. Rep.">
        <title>Orb-weaving spider Araneus ventricosus genome elucidates the spidroin gene catalogue.</title>
        <authorList>
            <person name="Kono N."/>
            <person name="Nakamura H."/>
            <person name="Ohtoshi R."/>
            <person name="Moran D.A.P."/>
            <person name="Shinohara A."/>
            <person name="Yoshida Y."/>
            <person name="Fujiwara M."/>
            <person name="Mori M."/>
            <person name="Tomita M."/>
            <person name="Arakawa K."/>
        </authorList>
    </citation>
    <scope>NUCLEOTIDE SEQUENCE [LARGE SCALE GENOMIC DNA]</scope>
</reference>
<organism evidence="1 2">
    <name type="scientific">Araneus ventricosus</name>
    <name type="common">Orbweaver spider</name>
    <name type="synonym">Epeira ventricosa</name>
    <dbReference type="NCBI Taxonomy" id="182803"/>
    <lineage>
        <taxon>Eukaryota</taxon>
        <taxon>Metazoa</taxon>
        <taxon>Ecdysozoa</taxon>
        <taxon>Arthropoda</taxon>
        <taxon>Chelicerata</taxon>
        <taxon>Arachnida</taxon>
        <taxon>Araneae</taxon>
        <taxon>Araneomorphae</taxon>
        <taxon>Entelegynae</taxon>
        <taxon>Araneoidea</taxon>
        <taxon>Araneidae</taxon>
        <taxon>Araneus</taxon>
    </lineage>
</organism>
<keyword evidence="2" id="KW-1185">Reference proteome</keyword>